<dbReference type="CDD" id="cd06462">
    <property type="entry name" value="Peptidase_S24_S26"/>
    <property type="match status" value="1"/>
</dbReference>
<organism evidence="1 2">
    <name type="scientific">Eubacterium barkeri</name>
    <name type="common">Clostridium barkeri</name>
    <dbReference type="NCBI Taxonomy" id="1528"/>
    <lineage>
        <taxon>Bacteria</taxon>
        <taxon>Bacillati</taxon>
        <taxon>Bacillota</taxon>
        <taxon>Clostridia</taxon>
        <taxon>Eubacteriales</taxon>
        <taxon>Eubacteriaceae</taxon>
        <taxon>Eubacterium</taxon>
    </lineage>
</organism>
<dbReference type="EMBL" id="FNOU01000007">
    <property type="protein sequence ID" value="SDX79280.1"/>
    <property type="molecule type" value="Genomic_DNA"/>
</dbReference>
<name>A0A1H3EL00_EUBBA</name>
<dbReference type="RefSeq" id="WP_090244507.1">
    <property type="nucleotide sequence ID" value="NZ_FNOU01000007.1"/>
</dbReference>
<dbReference type="OrthoDB" id="3191897at2"/>
<gene>
    <name evidence="1" type="ORF">SAMN04488579_107110</name>
</gene>
<dbReference type="Proteomes" id="UP000199652">
    <property type="component" value="Unassembled WGS sequence"/>
</dbReference>
<evidence type="ECO:0000313" key="2">
    <source>
        <dbReference type="Proteomes" id="UP000199652"/>
    </source>
</evidence>
<accession>A0A1H3EL00</accession>
<keyword evidence="2" id="KW-1185">Reference proteome</keyword>
<sequence length="158" mass="18582">MRTKRIQLAEMLPYMVEKLDAQGQVIFTVAGRSMMPTLRDRVDRACIVGAPDCLSKYDMPLYIRDSGQYVLHRVVKVSIDGTYVLRGDHQYFSEPGIRQDQIIGVVKGFWRGGHYISCQNPWYRLYCRIWWLFYPLRYVVLRARGHMGRLMKKTNKNS</sequence>
<protein>
    <recommendedName>
        <fullName evidence="3">Peptidase S24-like</fullName>
    </recommendedName>
</protein>
<dbReference type="STRING" id="1528.SAMN04488579_107110"/>
<evidence type="ECO:0000313" key="1">
    <source>
        <dbReference type="EMBL" id="SDX79280.1"/>
    </source>
</evidence>
<evidence type="ECO:0008006" key="3">
    <source>
        <dbReference type="Google" id="ProtNLM"/>
    </source>
</evidence>
<dbReference type="AlphaFoldDB" id="A0A1H3EL00"/>
<proteinExistence type="predicted"/>
<reference evidence="2" key="1">
    <citation type="submission" date="2016-10" db="EMBL/GenBank/DDBJ databases">
        <authorList>
            <person name="Varghese N."/>
            <person name="Submissions S."/>
        </authorList>
    </citation>
    <scope>NUCLEOTIDE SEQUENCE [LARGE SCALE GENOMIC DNA]</scope>
    <source>
        <strain evidence="2">VPI 5359</strain>
    </source>
</reference>